<evidence type="ECO:0000256" key="9">
    <source>
        <dbReference type="ARBA" id="ARBA00023049"/>
    </source>
</evidence>
<comment type="subcellular location">
    <subcellularLocation>
        <location evidence="2">Membrane</location>
        <topology evidence="2">Multi-pass membrane protein</topology>
    </subcellularLocation>
</comment>
<dbReference type="InterPro" id="IPR008915">
    <property type="entry name" value="Peptidase_M50"/>
</dbReference>
<keyword evidence="7" id="KW-0862">Zinc</keyword>
<name>M2NDK3_9FIRM</name>
<reference evidence="13 14" key="1">
    <citation type="submission" date="2013-02" db="EMBL/GenBank/DDBJ databases">
        <title>The Genome Sequence of Lactobacillus catenaformis F0143.</title>
        <authorList>
            <consortium name="The Broad Institute Genome Sequencing Platform"/>
            <person name="Earl A."/>
            <person name="Ward D."/>
            <person name="Feldgarden M."/>
            <person name="Gevers D."/>
            <person name="Izard J."/>
            <person name="Blanton J.M."/>
            <person name="Mathney J."/>
            <person name="Dewhirst F.E."/>
            <person name="Young S.K."/>
            <person name="Zeng Q."/>
            <person name="Gargeya S."/>
            <person name="Fitzgerald M."/>
            <person name="Haas B."/>
            <person name="Abouelleil A."/>
            <person name="Alvarado L."/>
            <person name="Arachchi H.M."/>
            <person name="Berlin A."/>
            <person name="Chapman S.B."/>
            <person name="Gearin G."/>
            <person name="Goldberg J."/>
            <person name="Griggs A."/>
            <person name="Gujja S."/>
            <person name="Hansen M."/>
            <person name="Heiman D."/>
            <person name="Howarth C."/>
            <person name="Larimer J."/>
            <person name="Lui A."/>
            <person name="MacDonald P.J.P."/>
            <person name="McCowen C."/>
            <person name="Montmayeur A."/>
            <person name="Murphy C."/>
            <person name="Neiman D."/>
            <person name="Pearson M."/>
            <person name="Priest M."/>
            <person name="Roberts A."/>
            <person name="Saif S."/>
            <person name="Shea T."/>
            <person name="Sisk P."/>
            <person name="Stolte C."/>
            <person name="Sykes S."/>
            <person name="Wortman J."/>
            <person name="Nusbaum C."/>
            <person name="Birren B."/>
        </authorList>
    </citation>
    <scope>NUCLEOTIDE SEQUENCE [LARGE SCALE GENOMIC DNA]</scope>
    <source>
        <strain evidence="13 14">OT 569</strain>
    </source>
</reference>
<keyword evidence="8 11" id="KW-1133">Transmembrane helix</keyword>
<evidence type="ECO:0000256" key="10">
    <source>
        <dbReference type="ARBA" id="ARBA00023136"/>
    </source>
</evidence>
<comment type="caution">
    <text evidence="13">The sequence shown here is derived from an EMBL/GenBank/DDBJ whole genome shotgun (WGS) entry which is preliminary data.</text>
</comment>
<evidence type="ECO:0000256" key="8">
    <source>
        <dbReference type="ARBA" id="ARBA00022989"/>
    </source>
</evidence>
<evidence type="ECO:0000256" key="6">
    <source>
        <dbReference type="ARBA" id="ARBA00022801"/>
    </source>
</evidence>
<sequence length="363" mass="39906">MQIIINIIVFILVLGTIVTIHEFGHFIAAKFFHVYCGSFSIGMGPKIFSKQGKETAFELRALPIGGFVTMAGETDQEENDQFKDIPLERTLKGKKTYQKLIIFLAGIFMNFVLAIVIMLILNLTVGVLPVNKATVGSVVKNTPAAIYGLKKGDTITNIECDASKKSYVISSFNDLNNDLTKKALNVTEDTISIDITVTRDNQSVVIPMKVSYDKNAGRYTIGFIHATRRMNFTESIRETFKEIGTMSVAIFTALRKLALNFSSTVKQMSGPIGIYQITAQVTQSGQIANLFYLMALLSVNIGVFNLLPIPGLDGAQALFAIIEGIIGRELPQKVKFGLQIAGMALVLALMLIVTFQDIGRLFR</sequence>
<feature type="domain" description="Peptidase M50" evidence="12">
    <location>
        <begin position="10"/>
        <end position="349"/>
    </location>
</feature>
<dbReference type="Proteomes" id="UP000011758">
    <property type="component" value="Unassembled WGS sequence"/>
</dbReference>
<comment type="similarity">
    <text evidence="3">Belongs to the peptidase M50B family.</text>
</comment>
<dbReference type="OrthoDB" id="9782003at2"/>
<dbReference type="PANTHER" id="PTHR42837">
    <property type="entry name" value="REGULATOR OF SIGMA-E PROTEASE RSEP"/>
    <property type="match status" value="1"/>
</dbReference>
<feature type="transmembrane region" description="Helical" evidence="11">
    <location>
        <begin position="100"/>
        <end position="123"/>
    </location>
</feature>
<evidence type="ECO:0000256" key="2">
    <source>
        <dbReference type="ARBA" id="ARBA00004141"/>
    </source>
</evidence>
<feature type="transmembrane region" description="Helical" evidence="11">
    <location>
        <begin position="290"/>
        <end position="309"/>
    </location>
</feature>
<evidence type="ECO:0000256" key="11">
    <source>
        <dbReference type="SAM" id="Phobius"/>
    </source>
</evidence>
<evidence type="ECO:0000256" key="4">
    <source>
        <dbReference type="ARBA" id="ARBA00022670"/>
    </source>
</evidence>
<dbReference type="EMBL" id="AGEJ01000022">
    <property type="protein sequence ID" value="EMD16303.1"/>
    <property type="molecule type" value="Genomic_DNA"/>
</dbReference>
<dbReference type="Pfam" id="PF02163">
    <property type="entry name" value="Peptidase_M50"/>
    <property type="match status" value="1"/>
</dbReference>
<dbReference type="GO" id="GO:0006508">
    <property type="term" value="P:proteolysis"/>
    <property type="evidence" value="ECO:0007669"/>
    <property type="project" value="UniProtKB-KW"/>
</dbReference>
<keyword evidence="14" id="KW-1185">Reference proteome</keyword>
<dbReference type="InterPro" id="IPR036034">
    <property type="entry name" value="PDZ_sf"/>
</dbReference>
<keyword evidence="9 13" id="KW-0482">Metalloprotease</keyword>
<dbReference type="PANTHER" id="PTHR42837:SF2">
    <property type="entry name" value="MEMBRANE METALLOPROTEASE ARASP2, CHLOROPLASTIC-RELATED"/>
    <property type="match status" value="1"/>
</dbReference>
<evidence type="ECO:0000256" key="3">
    <source>
        <dbReference type="ARBA" id="ARBA00007931"/>
    </source>
</evidence>
<dbReference type="Gene3D" id="2.30.42.10">
    <property type="match status" value="1"/>
</dbReference>
<dbReference type="RefSeq" id="WP_004803512.1">
    <property type="nucleotide sequence ID" value="NZ_KB446649.1"/>
</dbReference>
<comment type="cofactor">
    <cofactor evidence="1">
        <name>Zn(2+)</name>
        <dbReference type="ChEBI" id="CHEBI:29105"/>
    </cofactor>
</comment>
<dbReference type="PATRIC" id="fig|999415.3.peg.1450"/>
<keyword evidence="5 11" id="KW-0812">Transmembrane</keyword>
<organism evidence="13 14">
    <name type="scientific">Eggerthia catenaformis OT 569 = DSM 20559</name>
    <dbReference type="NCBI Taxonomy" id="999415"/>
    <lineage>
        <taxon>Bacteria</taxon>
        <taxon>Bacillati</taxon>
        <taxon>Bacillota</taxon>
        <taxon>Erysipelotrichia</taxon>
        <taxon>Erysipelotrichales</taxon>
        <taxon>Coprobacillaceae</taxon>
        <taxon>Eggerthia</taxon>
    </lineage>
</organism>
<keyword evidence="6" id="KW-0378">Hydrolase</keyword>
<evidence type="ECO:0000256" key="1">
    <source>
        <dbReference type="ARBA" id="ARBA00001947"/>
    </source>
</evidence>
<dbReference type="InterPro" id="IPR004387">
    <property type="entry name" value="Pept_M50_Zn"/>
</dbReference>
<dbReference type="SUPFAM" id="SSF50156">
    <property type="entry name" value="PDZ domain-like"/>
    <property type="match status" value="1"/>
</dbReference>
<dbReference type="STRING" id="999415.HMPREF9943_01424"/>
<dbReference type="CDD" id="cd06163">
    <property type="entry name" value="S2P-M50_PDZ_RseP-like"/>
    <property type="match status" value="1"/>
</dbReference>
<evidence type="ECO:0000256" key="7">
    <source>
        <dbReference type="ARBA" id="ARBA00022833"/>
    </source>
</evidence>
<dbReference type="BioCyc" id="ECAT999415-HMP:GTTI-1468-MONOMER"/>
<evidence type="ECO:0000256" key="5">
    <source>
        <dbReference type="ARBA" id="ARBA00022692"/>
    </source>
</evidence>
<evidence type="ECO:0000259" key="12">
    <source>
        <dbReference type="Pfam" id="PF02163"/>
    </source>
</evidence>
<dbReference type="eggNOG" id="COG0750">
    <property type="taxonomic scope" value="Bacteria"/>
</dbReference>
<keyword evidence="4 13" id="KW-0645">Protease</keyword>
<accession>M2NDK3</accession>
<dbReference type="AlphaFoldDB" id="M2NDK3"/>
<dbReference type="GO" id="GO:0016020">
    <property type="term" value="C:membrane"/>
    <property type="evidence" value="ECO:0007669"/>
    <property type="project" value="UniProtKB-SubCell"/>
</dbReference>
<gene>
    <name evidence="13" type="ORF">HMPREF9943_01424</name>
</gene>
<feature type="transmembrane region" description="Helical" evidence="11">
    <location>
        <begin position="336"/>
        <end position="355"/>
    </location>
</feature>
<feature type="transmembrane region" description="Helical" evidence="11">
    <location>
        <begin position="7"/>
        <end position="28"/>
    </location>
</feature>
<keyword evidence="10 11" id="KW-0472">Membrane</keyword>
<protein>
    <submittedName>
        <fullName evidence="13">RIP metalloprotease RseP</fullName>
    </submittedName>
</protein>
<dbReference type="GO" id="GO:0004222">
    <property type="term" value="F:metalloendopeptidase activity"/>
    <property type="evidence" value="ECO:0007669"/>
    <property type="project" value="InterPro"/>
</dbReference>
<evidence type="ECO:0000313" key="13">
    <source>
        <dbReference type="EMBL" id="EMD16303.1"/>
    </source>
</evidence>
<evidence type="ECO:0000313" key="14">
    <source>
        <dbReference type="Proteomes" id="UP000011758"/>
    </source>
</evidence>
<proteinExistence type="inferred from homology"/>